<keyword evidence="6 15" id="KW-0812">Transmembrane</keyword>
<evidence type="ECO:0000256" key="3">
    <source>
        <dbReference type="ARBA" id="ARBA00015946"/>
    </source>
</evidence>
<keyword evidence="11 16" id="KW-1133">Transmembrane helix</keyword>
<evidence type="ECO:0000256" key="11">
    <source>
        <dbReference type="ARBA" id="ARBA00022989"/>
    </source>
</evidence>
<comment type="cofactor">
    <cofactor evidence="15">
        <name>Cu cation</name>
        <dbReference type="ChEBI" id="CHEBI:23378"/>
    </cofactor>
    <text evidence="15">Binds a copper A center.</text>
</comment>
<comment type="subcellular location">
    <subcellularLocation>
        <location evidence="1">Membrane</location>
        <topology evidence="1">Multi-pass membrane protein</topology>
    </subcellularLocation>
    <subcellularLocation>
        <location evidence="15">Mitochondrion inner membrane</location>
        <topology evidence="15">Multi-pass membrane protein</topology>
    </subcellularLocation>
</comment>
<dbReference type="PANTHER" id="PTHR22888">
    <property type="entry name" value="CYTOCHROME C OXIDASE, SUBUNIT II"/>
    <property type="match status" value="1"/>
</dbReference>
<dbReference type="GO" id="GO:0004129">
    <property type="term" value="F:cytochrome-c oxidase activity"/>
    <property type="evidence" value="ECO:0007669"/>
    <property type="project" value="UniProtKB-EC"/>
</dbReference>
<dbReference type="InterPro" id="IPR008972">
    <property type="entry name" value="Cupredoxin"/>
</dbReference>
<dbReference type="InterPro" id="IPR001505">
    <property type="entry name" value="Copper_CuA"/>
</dbReference>
<dbReference type="InterPro" id="IPR045187">
    <property type="entry name" value="CcO_II"/>
</dbReference>
<keyword evidence="9" id="KW-1278">Translocase</keyword>
<dbReference type="InterPro" id="IPR036257">
    <property type="entry name" value="Cyt_c_oxidase_su2_TM_sf"/>
</dbReference>
<keyword evidence="5 15" id="KW-0679">Respiratory chain</keyword>
<evidence type="ECO:0000256" key="1">
    <source>
        <dbReference type="ARBA" id="ARBA00004141"/>
    </source>
</evidence>
<evidence type="ECO:0000256" key="4">
    <source>
        <dbReference type="ARBA" id="ARBA00022448"/>
    </source>
</evidence>
<dbReference type="InterPro" id="IPR002429">
    <property type="entry name" value="CcO_II-like_C"/>
</dbReference>
<keyword evidence="8" id="KW-0460">Magnesium</keyword>
<organism evidence="19">
    <name type="scientific">Vasticardium flavum</name>
    <dbReference type="NCBI Taxonomy" id="80826"/>
    <lineage>
        <taxon>Eukaryota</taxon>
        <taxon>Metazoa</taxon>
        <taxon>Spiralia</taxon>
        <taxon>Lophotrochozoa</taxon>
        <taxon>Mollusca</taxon>
        <taxon>Bivalvia</taxon>
        <taxon>Autobranchia</taxon>
        <taxon>Heteroconchia</taxon>
        <taxon>Euheterodonta</taxon>
        <taxon>Imparidentia</taxon>
        <taxon>Neoheterodontei</taxon>
        <taxon>Cardiida</taxon>
        <taxon>Cardioidea</taxon>
        <taxon>Cardiidae</taxon>
        <taxon>Trachycardiinae</taxon>
        <taxon>Vasticardium</taxon>
    </lineage>
</organism>
<evidence type="ECO:0000256" key="8">
    <source>
        <dbReference type="ARBA" id="ARBA00022842"/>
    </source>
</evidence>
<dbReference type="PROSITE" id="PS50999">
    <property type="entry name" value="COX2_TM"/>
    <property type="match status" value="1"/>
</dbReference>
<name>A0A516IDH9_9BIVA</name>
<evidence type="ECO:0000256" key="7">
    <source>
        <dbReference type="ARBA" id="ARBA00022723"/>
    </source>
</evidence>
<evidence type="ECO:0000256" key="13">
    <source>
        <dbReference type="ARBA" id="ARBA00023136"/>
    </source>
</evidence>
<dbReference type="GO" id="GO:0042773">
    <property type="term" value="P:ATP synthesis coupled electron transport"/>
    <property type="evidence" value="ECO:0007669"/>
    <property type="project" value="TreeGrafter"/>
</dbReference>
<dbReference type="PANTHER" id="PTHR22888:SF9">
    <property type="entry name" value="CYTOCHROME C OXIDASE SUBUNIT 2"/>
    <property type="match status" value="1"/>
</dbReference>
<dbReference type="GO" id="GO:0005743">
    <property type="term" value="C:mitochondrial inner membrane"/>
    <property type="evidence" value="ECO:0007669"/>
    <property type="project" value="UniProtKB-SubCell"/>
</dbReference>
<evidence type="ECO:0000259" key="17">
    <source>
        <dbReference type="PROSITE" id="PS50857"/>
    </source>
</evidence>
<evidence type="ECO:0000256" key="16">
    <source>
        <dbReference type="SAM" id="Phobius"/>
    </source>
</evidence>
<feature type="domain" description="Cytochrome oxidase subunit II copper A binding" evidence="17">
    <location>
        <begin position="98"/>
        <end position="235"/>
    </location>
</feature>
<sequence>MLVWDKQVAFNDPFTDNMKYMILYHGGAMAVCVMVMAVVASGYGLVGFNSSEMESFCNEYTSNDMVETLWTGIPMVLLICLCIPSLNLLYYSGFRPGGYMMNMKVIGHQWYWSYEYNVGHQEGGFDSYMETSLSSPNGGEDLINYMDVDNRCVLPNGVLTRVLYTSMDVIHSWFIPSFGFKNDCVPGRIGSSSLVVKEPGVYYGFCTELCGAMHSEMPIVVEVVPKPEFDAWFAALVE</sequence>
<proteinExistence type="inferred from homology"/>
<evidence type="ECO:0000256" key="9">
    <source>
        <dbReference type="ARBA" id="ARBA00022967"/>
    </source>
</evidence>
<keyword evidence="4 15" id="KW-0813">Transport</keyword>
<dbReference type="GO" id="GO:0005507">
    <property type="term" value="F:copper ion binding"/>
    <property type="evidence" value="ECO:0007669"/>
    <property type="project" value="InterPro"/>
</dbReference>
<dbReference type="AlphaFoldDB" id="A0A516IDH9"/>
<evidence type="ECO:0000256" key="5">
    <source>
        <dbReference type="ARBA" id="ARBA00022660"/>
    </source>
</evidence>
<feature type="transmembrane region" description="Helical" evidence="16">
    <location>
        <begin position="68"/>
        <end position="91"/>
    </location>
</feature>
<keyword evidence="13 15" id="KW-0472">Membrane</keyword>
<dbReference type="Pfam" id="PF00116">
    <property type="entry name" value="COX2"/>
    <property type="match status" value="1"/>
</dbReference>
<gene>
    <name evidence="19" type="primary">COX2</name>
</gene>
<dbReference type="Gene3D" id="2.60.40.420">
    <property type="entry name" value="Cupredoxins - blue copper proteins"/>
    <property type="match status" value="1"/>
</dbReference>
<evidence type="ECO:0000256" key="6">
    <source>
        <dbReference type="ARBA" id="ARBA00022692"/>
    </source>
</evidence>
<geneLocation type="mitochondrion" evidence="19"/>
<dbReference type="InterPro" id="IPR011759">
    <property type="entry name" value="Cyt_c_oxidase_su2_TM_dom"/>
</dbReference>
<dbReference type="GO" id="GO:0016491">
    <property type="term" value="F:oxidoreductase activity"/>
    <property type="evidence" value="ECO:0007669"/>
    <property type="project" value="InterPro"/>
</dbReference>
<comment type="similarity">
    <text evidence="2 15">Belongs to the cytochrome c oxidase subunit 2 family.</text>
</comment>
<comment type="catalytic activity">
    <reaction evidence="14">
        <text>4 Fe(II)-[cytochrome c] + O2 + 8 H(+)(in) = 4 Fe(III)-[cytochrome c] + 2 H2O + 4 H(+)(out)</text>
        <dbReference type="Rhea" id="RHEA:11436"/>
        <dbReference type="Rhea" id="RHEA-COMP:10350"/>
        <dbReference type="Rhea" id="RHEA-COMP:14399"/>
        <dbReference type="ChEBI" id="CHEBI:15377"/>
        <dbReference type="ChEBI" id="CHEBI:15378"/>
        <dbReference type="ChEBI" id="CHEBI:15379"/>
        <dbReference type="ChEBI" id="CHEBI:29033"/>
        <dbReference type="ChEBI" id="CHEBI:29034"/>
        <dbReference type="EC" id="7.1.1.9"/>
    </reaction>
    <physiologicalReaction direction="left-to-right" evidence="14">
        <dbReference type="Rhea" id="RHEA:11437"/>
    </physiologicalReaction>
</comment>
<reference evidence="19" key="1">
    <citation type="journal article" date="2019" name="Mitochondrial DNA Part B Resour">
        <title>Complete mitochondrial genome of Trachycardium flavum (Linnaeus, 1758).</title>
        <authorList>
            <person name="Pu L."/>
            <person name="Liu H."/>
            <person name="Yang M."/>
            <person name="Wang G."/>
            <person name="Xia G."/>
            <person name="Shen M."/>
            <person name="Li B."/>
        </authorList>
    </citation>
    <scope>NUCLEOTIDE SEQUENCE</scope>
</reference>
<dbReference type="SUPFAM" id="SSF49503">
    <property type="entry name" value="Cupredoxins"/>
    <property type="match status" value="1"/>
</dbReference>
<evidence type="ECO:0000256" key="10">
    <source>
        <dbReference type="ARBA" id="ARBA00022982"/>
    </source>
</evidence>
<evidence type="ECO:0000256" key="14">
    <source>
        <dbReference type="ARBA" id="ARBA00049512"/>
    </source>
</evidence>
<accession>A0A516IDH9</accession>
<protein>
    <recommendedName>
        <fullName evidence="3 15">Cytochrome c oxidase subunit 2</fullName>
    </recommendedName>
</protein>
<dbReference type="Pfam" id="PF02790">
    <property type="entry name" value="COX2_TM"/>
    <property type="match status" value="1"/>
</dbReference>
<evidence type="ECO:0000313" key="19">
    <source>
        <dbReference type="EMBL" id="QDP14180.1"/>
    </source>
</evidence>
<feature type="domain" description="Cytochrome oxidase subunit II transmembrane region profile" evidence="18">
    <location>
        <begin position="2"/>
        <end position="96"/>
    </location>
</feature>
<dbReference type="EMBL" id="MK783266">
    <property type="protein sequence ID" value="QDP14180.1"/>
    <property type="molecule type" value="Genomic_DNA"/>
</dbReference>
<evidence type="ECO:0000256" key="2">
    <source>
        <dbReference type="ARBA" id="ARBA00007866"/>
    </source>
</evidence>
<dbReference type="Gene3D" id="1.10.287.90">
    <property type="match status" value="1"/>
</dbReference>
<keyword evidence="15 19" id="KW-0496">Mitochondrion</keyword>
<comment type="function">
    <text evidence="15">Component of the cytochrome c oxidase, the last enzyme in the mitochondrial electron transport chain which drives oxidative phosphorylation. The respiratory chain contains 3 multisubunit complexes succinate dehydrogenase (complex II, CII), ubiquinol-cytochrome c oxidoreductase (cytochrome b-c1 complex, complex III, CIII) and cytochrome c oxidase (complex IV, CIV), that cooperate to transfer electrons derived from NADH and succinate to molecular oxygen, creating an electrochemical gradient over the inner membrane that drives transmembrane transport and the ATP synthase. Cytochrome c oxidase is the component of the respiratory chain that catalyzes the reduction of oxygen to water. Electrons originating from reduced cytochrome c in the intermembrane space (IMS) are transferred via the dinuclear copper A center (CU(A)) of subunit 2 and heme A of subunit 1 to the active site in subunit 1, a binuclear center (BNC) formed by heme A3 and copper B (CU(B)). The BNC reduces molecular oxygen to 2 water molecules using 4 electrons from cytochrome c in the IMS and 4 protons from the mitochondrial matrix.</text>
</comment>
<dbReference type="PRINTS" id="PR01166">
    <property type="entry name" value="CYCOXIDASEII"/>
</dbReference>
<feature type="transmembrane region" description="Helical" evidence="16">
    <location>
        <begin position="21"/>
        <end position="48"/>
    </location>
</feature>
<dbReference type="InterPro" id="IPR014222">
    <property type="entry name" value="Cyt_c_oxidase_su2"/>
</dbReference>
<keyword evidence="7 15" id="KW-0479">Metal-binding</keyword>
<keyword evidence="12 15" id="KW-0186">Copper</keyword>
<dbReference type="NCBIfam" id="TIGR02866">
    <property type="entry name" value="CoxB"/>
    <property type="match status" value="1"/>
</dbReference>
<keyword evidence="15" id="KW-0999">Mitochondrion inner membrane</keyword>
<evidence type="ECO:0000259" key="18">
    <source>
        <dbReference type="PROSITE" id="PS50999"/>
    </source>
</evidence>
<dbReference type="SUPFAM" id="SSF81464">
    <property type="entry name" value="Cytochrome c oxidase subunit II-like, transmembrane region"/>
    <property type="match status" value="1"/>
</dbReference>
<evidence type="ECO:0000256" key="12">
    <source>
        <dbReference type="ARBA" id="ARBA00023008"/>
    </source>
</evidence>
<evidence type="ECO:0000256" key="15">
    <source>
        <dbReference type="RuleBase" id="RU000457"/>
    </source>
</evidence>
<dbReference type="PROSITE" id="PS50857">
    <property type="entry name" value="COX2_CUA"/>
    <property type="match status" value="1"/>
</dbReference>
<keyword evidence="10 15" id="KW-0249">Electron transport</keyword>
<dbReference type="PROSITE" id="PS00078">
    <property type="entry name" value="COX2"/>
    <property type="match status" value="1"/>
</dbReference>